<proteinExistence type="evidence at protein level"/>
<evidence type="ECO:0000256" key="2">
    <source>
        <dbReference type="ARBA" id="ARBA00023130"/>
    </source>
</evidence>
<keyword evidence="3" id="KW-0393">Immunoglobulin domain</keyword>
<dbReference type="Pfam" id="PF07654">
    <property type="entry name" value="C1-set"/>
    <property type="match status" value="3"/>
</dbReference>
<dbReference type="FunFam" id="2.60.40.10:FF:001372">
    <property type="entry name" value="Ig heavy chain V region M603"/>
    <property type="match status" value="1"/>
</dbReference>
<dbReference type="PROSITE" id="PS50835">
    <property type="entry name" value="IG_LIKE"/>
    <property type="match status" value="4"/>
</dbReference>
<name>Q6PIP8_MOUSE</name>
<reference evidence="9" key="3">
    <citation type="journal article" date="2008" name="J. Mol. Biol.">
        <title>Exploration of specificity in germline monoclonal antibody recognition of a range of natural and synthetic epitopes.</title>
        <authorList>
            <person name="Brooks C.L."/>
            <person name="Muller-Loennies S."/>
            <person name="Brade L."/>
            <person name="Kosma P."/>
            <person name="Hirama T."/>
            <person name="MacKenzie C.R."/>
            <person name="Brade H."/>
            <person name="Evans S.V."/>
        </authorList>
    </citation>
    <scope>X-RAY CRYSTALLOGRAPHY (2.00 ANGSTROMS) OF 20-234</scope>
    <scope>DISULFIDE BONDS</scope>
</reference>
<accession>Q6PIP8</accession>
<dbReference type="GO" id="GO:0019814">
    <property type="term" value="C:immunoglobulin complex"/>
    <property type="evidence" value="ECO:0007669"/>
    <property type="project" value="UniProtKB-KW"/>
</dbReference>
<dbReference type="InterPro" id="IPR013106">
    <property type="entry name" value="Ig_V-set"/>
</dbReference>
<dbReference type="InterPro" id="IPR007110">
    <property type="entry name" value="Ig-like_dom"/>
</dbReference>
<reference evidence="11" key="5">
    <citation type="journal article" date="2014" name="PLoS ONE">
        <title>B-cell epitopes in GroEL of Francisella tularensis.</title>
        <authorList>
            <person name="Lu Z."/>
            <person name="Rynkiewicz M.J."/>
            <person name="Madico G."/>
            <person name="Li S."/>
            <person name="Yang C.Y."/>
            <person name="Perkins H.M."/>
            <person name="Sompuram S.R."/>
            <person name="Kodela V."/>
            <person name="Liu T."/>
            <person name="Morris T."/>
            <person name="Wang D."/>
            <person name="Roche M.I."/>
            <person name="Seaton B.A."/>
            <person name="Sharon J."/>
        </authorList>
    </citation>
    <scope>X-RAY CRYSTALLOGRAPHY (2.50 ANGSTROMS) OF 20-233</scope>
    <scope>DISULFIDE BONDS</scope>
</reference>
<dbReference type="SMART" id="SM00406">
    <property type="entry name" value="IGv"/>
    <property type="match status" value="1"/>
</dbReference>
<evidence type="ECO:0000256" key="4">
    <source>
        <dbReference type="ARBA" id="ARBA00043265"/>
    </source>
</evidence>
<dbReference type="InterPro" id="IPR050380">
    <property type="entry name" value="Immune_Resp_Modulators"/>
</dbReference>
<dbReference type="PDB" id="2AI0">
    <property type="method" value="X-ray"/>
    <property type="resolution" value="2.20 A"/>
    <property type="chains" value="H/I/J/K=20-234"/>
</dbReference>
<evidence type="ECO:0000256" key="3">
    <source>
        <dbReference type="ARBA" id="ARBA00023319"/>
    </source>
</evidence>
<dbReference type="Pfam" id="PF07686">
    <property type="entry name" value="V-set"/>
    <property type="match status" value="1"/>
</dbReference>
<evidence type="ECO:0000313" key="7">
    <source>
        <dbReference type="EMBL" id="AAH31470.1"/>
    </source>
</evidence>
<dbReference type="PDBsum" id="2R2H"/>
<dbReference type="CDD" id="cd21817">
    <property type="entry name" value="IgC1_CH1_IgEG"/>
    <property type="match status" value="1"/>
</dbReference>
<dbReference type="FunFam" id="2.60.40.10:FF:001129">
    <property type="entry name" value="Immunoglobulin heavy constant gamma 1"/>
    <property type="match status" value="1"/>
</dbReference>
<evidence type="ECO:0007829" key="11">
    <source>
        <dbReference type="PDB" id="4PB0"/>
    </source>
</evidence>
<evidence type="ECO:0007829" key="8">
    <source>
        <dbReference type="PDB" id="2AI0"/>
    </source>
</evidence>
<dbReference type="PDBsum" id="2AI0"/>
<dbReference type="SMART" id="SM00409">
    <property type="entry name" value="IG"/>
    <property type="match status" value="2"/>
</dbReference>
<dbReference type="PDBsum" id="2IPT"/>
<feature type="domain" description="Ig-like" evidence="6">
    <location>
        <begin position="31"/>
        <end position="133"/>
    </location>
</feature>
<dbReference type="CDD" id="cd04981">
    <property type="entry name" value="IgV_H"/>
    <property type="match status" value="1"/>
</dbReference>
<dbReference type="SUPFAM" id="SSF48726">
    <property type="entry name" value="Immunoglobulin"/>
    <property type="match status" value="4"/>
</dbReference>
<dbReference type="PDB" id="2R2H">
    <property type="method" value="X-ray"/>
    <property type="resolution" value="2.00 A"/>
    <property type="chains" value="B=20-234"/>
</dbReference>
<dbReference type="FunFam" id="2.60.40.10:FF:001739">
    <property type="entry name" value="Ig gamma-2A chain C region"/>
    <property type="match status" value="1"/>
</dbReference>
<feature type="disulfide bond" evidence="8 9">
    <location>
        <begin position="161"/>
        <end position="216"/>
    </location>
</feature>
<dbReference type="Gene3D" id="2.60.40.10">
    <property type="entry name" value="Immunoglobulins"/>
    <property type="match status" value="4"/>
</dbReference>
<keyword evidence="5" id="KW-0732">Signal</keyword>
<feature type="domain" description="Ig-like" evidence="6">
    <location>
        <begin position="140"/>
        <end position="232"/>
    </location>
</feature>
<evidence type="ECO:0000256" key="5">
    <source>
        <dbReference type="SAM" id="SignalP"/>
    </source>
</evidence>
<gene>
    <name evidence="7" type="primary">Igh</name>
</gene>
<feature type="domain" description="Ig-like" evidence="6">
    <location>
        <begin position="363"/>
        <end position="459"/>
    </location>
</feature>
<dbReference type="PANTHER" id="PTHR23411">
    <property type="entry name" value="TAPASIN"/>
    <property type="match status" value="1"/>
</dbReference>
<dbReference type="InterPro" id="IPR013783">
    <property type="entry name" value="Ig-like_fold"/>
</dbReference>
<keyword evidence="2" id="KW-1064">Adaptive immunity</keyword>
<feature type="chain" id="PRO_5004278160" evidence="5">
    <location>
        <begin position="20"/>
        <end position="464"/>
    </location>
</feature>
<dbReference type="AlphaFoldDB" id="Q6PIP8"/>
<dbReference type="InterPro" id="IPR003599">
    <property type="entry name" value="Ig_sub"/>
</dbReference>
<evidence type="ECO:0000259" key="6">
    <source>
        <dbReference type="PROSITE" id="PS50835"/>
    </source>
</evidence>
<keyword evidence="8 9" id="KW-0002">3D-structure</keyword>
<feature type="domain" description="Ig-like" evidence="6">
    <location>
        <begin position="255"/>
        <end position="354"/>
    </location>
</feature>
<dbReference type="PDB" id="4PB0">
    <property type="method" value="X-ray"/>
    <property type="resolution" value="2.50 A"/>
    <property type="chains" value="H=20-233"/>
</dbReference>
<reference evidence="10" key="4">
    <citation type="journal article" date="2013" name="J. Virol.">
        <title>Obstruction of dengue virus maturation by Fab fragments of the 2H2 antibody.</title>
        <authorList>
            <person name="Wang Z."/>
            <person name="Li L."/>
            <person name="Pennington J.G."/>
            <person name="Sheng J."/>
            <person name="Yap M.L."/>
            <person name="Plevka P."/>
            <person name="Meng G."/>
            <person name="Sun L."/>
            <person name="Jiang W."/>
            <person name="Rossmann M.G."/>
        </authorList>
    </citation>
    <scope>STRUCTURE BY ELECTRON MICROSCOPY (21.00 ANGSTROMS) OF 20-234</scope>
    <scope>DISULFIDE BONDS</scope>
</reference>
<dbReference type="PDB" id="3J42">
    <property type="method" value="EM"/>
    <property type="resolution" value="21.00 A"/>
    <property type="chains" value="G/I/K=20-234"/>
</dbReference>
<protein>
    <submittedName>
        <fullName evidence="7">Igh protein</fullName>
    </submittedName>
</protein>
<evidence type="ECO:0007829" key="10">
    <source>
        <dbReference type="PDB" id="3J42"/>
    </source>
</evidence>
<organism evidence="7">
    <name type="scientific">Mus musculus</name>
    <name type="common">Mouse</name>
    <dbReference type="NCBI Taxonomy" id="10090"/>
    <lineage>
        <taxon>Eukaryota</taxon>
        <taxon>Metazoa</taxon>
        <taxon>Chordata</taxon>
        <taxon>Craniata</taxon>
        <taxon>Vertebrata</taxon>
        <taxon>Euteleostomi</taxon>
        <taxon>Mammalia</taxon>
        <taxon>Eutheria</taxon>
        <taxon>Euarchontoglires</taxon>
        <taxon>Glires</taxon>
        <taxon>Rodentia</taxon>
        <taxon>Myomorpha</taxon>
        <taxon>Muroidea</taxon>
        <taxon>Muridae</taxon>
        <taxon>Murinae</taxon>
        <taxon>Mus</taxon>
        <taxon>Mus</taxon>
    </lineage>
</organism>
<dbReference type="EMBL" id="BC031470">
    <property type="protein sequence ID" value="AAH31470.1"/>
    <property type="molecule type" value="mRNA"/>
</dbReference>
<feature type="disulfide bond" evidence="8 9">
    <location>
        <begin position="41"/>
        <end position="117"/>
    </location>
</feature>
<reference evidence="7" key="1">
    <citation type="journal article" date="2004" name="Genome Res.">
        <title>The status, quality, and expansion of the NIH full-length cDNA project: the Mammalian Gene Collection (MGC).</title>
        <authorList>
            <consortium name="The MGC Project Team"/>
            <person name="Gerhard D.S."/>
            <person name="Wagner L."/>
            <person name="Feingold E.A."/>
            <person name="Shenmen C.M."/>
            <person name="Grouse L.H."/>
            <person name="Schuler G."/>
            <person name="Klein S.L."/>
            <person name="Old S."/>
            <person name="Rasooly R."/>
            <person name="Good P."/>
            <person name="Guyer M."/>
            <person name="Peck A.M."/>
            <person name="Derge J.G."/>
            <person name="Lipman D."/>
            <person name="Collins F.S."/>
            <person name="Jang W."/>
            <person name="Sherry S."/>
            <person name="Feolo M."/>
            <person name="Misquitta L."/>
            <person name="Lee E."/>
            <person name="Rotmistrovsky K."/>
            <person name="Greenhut S.F."/>
            <person name="Schaefer C.F."/>
            <person name="Buetow K."/>
            <person name="Bonner T.I."/>
            <person name="Haussler D."/>
            <person name="Kent J."/>
            <person name="Kiekhaus M."/>
            <person name="Furey T."/>
            <person name="Brent M."/>
            <person name="Prange C."/>
            <person name="Schreiber K."/>
            <person name="Shapiro N."/>
            <person name="Bhat N.K."/>
            <person name="Hopkins R.F."/>
            <person name="Hsie F."/>
            <person name="Driscoll T."/>
            <person name="Soares M.B."/>
            <person name="Casavant T.L."/>
            <person name="Scheetz T.E."/>
            <person name="Brown-stein M.J."/>
            <person name="Usdin T.B."/>
            <person name="Toshiyuki S."/>
            <person name="Carninci P."/>
            <person name="Piao Y."/>
            <person name="Dudekula D.B."/>
            <person name="Ko M.S."/>
            <person name="Kawakami K."/>
            <person name="Suzuki Y."/>
            <person name="Sugano S."/>
            <person name="Gruber C.E."/>
            <person name="Smith M.R."/>
            <person name="Simmons B."/>
            <person name="Moore T."/>
            <person name="Waterman R."/>
            <person name="Johnson S.L."/>
            <person name="Ruan Y."/>
            <person name="Wei C.L."/>
            <person name="Mathavan S."/>
            <person name="Gunaratne P.H."/>
            <person name="Wu J."/>
            <person name="Garcia A.M."/>
            <person name="Hulyk S.W."/>
            <person name="Fuh E."/>
            <person name="Yuan Y."/>
            <person name="Sneed A."/>
            <person name="Kowis C."/>
            <person name="Hodgson A."/>
            <person name="Muzny D.M."/>
            <person name="McPherson J."/>
            <person name="Gibbs R.A."/>
            <person name="Fahey J."/>
            <person name="Helton E."/>
            <person name="Ketteman M."/>
            <person name="Madan A."/>
            <person name="Rodrigues S."/>
            <person name="Sanchez A."/>
            <person name="Whiting M."/>
            <person name="Madari A."/>
            <person name="Young A.C."/>
            <person name="Wetherby K.D."/>
            <person name="Granite S.J."/>
            <person name="Kwong P.N."/>
            <person name="Brinkley C.P."/>
            <person name="Pearson R.L."/>
            <person name="Bouffard G.G."/>
            <person name="Blakesly R.W."/>
            <person name="Green E.D."/>
            <person name="Dickson M.C."/>
            <person name="Rodriguez A.C."/>
            <person name="Grimwood J."/>
            <person name="Schmutz J."/>
            <person name="Myers R.M."/>
            <person name="Butterfield Y.S."/>
            <person name="Griffith M."/>
            <person name="Griffith O.L."/>
            <person name="Krzywinski M.I."/>
            <person name="Liao N."/>
            <person name="Morin R."/>
            <person name="Morrin R."/>
            <person name="Palmquist D."/>
            <person name="Petrescu A.S."/>
            <person name="Skalska U."/>
            <person name="Smailus D.E."/>
            <person name="Stott J.M."/>
            <person name="Schnerch A."/>
            <person name="Schein J.E."/>
            <person name="Jones S.J."/>
            <person name="Holt R.A."/>
            <person name="Baross A."/>
            <person name="Marra M.A."/>
            <person name="Clifton S."/>
            <person name="Makowski K.A."/>
            <person name="Bosak S."/>
            <person name="Malek J."/>
        </authorList>
    </citation>
    <scope>NUCLEOTIDE SEQUENCE [LARGE SCALE MRNA]</scope>
    <source>
        <strain evidence="7">Czech II</strain>
        <tissue evidence="7">Mammary tumor metastatized to lung. Tumor arose spontaneously</tissue>
    </source>
</reference>
<evidence type="ECO:0007829" key="9">
    <source>
        <dbReference type="PDB" id="2R2H"/>
    </source>
</evidence>
<dbReference type="SMR" id="Q6PIP8"/>
<dbReference type="InterPro" id="IPR003597">
    <property type="entry name" value="Ig_C1-set"/>
</dbReference>
<dbReference type="PDBsum" id="4PB0"/>
<dbReference type="CDD" id="cd05768">
    <property type="entry name" value="IgC1_CH3_IgAGD_CH4_IgAEM"/>
    <property type="match status" value="1"/>
</dbReference>
<dbReference type="PeptideAtlas" id="Q6PIP8"/>
<evidence type="ECO:0000256" key="1">
    <source>
        <dbReference type="ARBA" id="ARBA00022859"/>
    </source>
</evidence>
<dbReference type="FunFam" id="2.60.40.10:FF:000463">
    <property type="entry name" value="Immunoglobulin heavy constant gamma 1"/>
    <property type="match status" value="1"/>
</dbReference>
<dbReference type="EvolutionaryTrace" id="Q6PIP8"/>
<keyword evidence="1" id="KW-0391">Immunity</keyword>
<dbReference type="InterPro" id="IPR003006">
    <property type="entry name" value="Ig/MHC_CS"/>
</dbReference>
<keyword evidence="4" id="KW-1280">Immunoglobulin</keyword>
<feature type="signal peptide" evidence="5">
    <location>
        <begin position="1"/>
        <end position="19"/>
    </location>
</feature>
<dbReference type="PROSITE" id="PS00290">
    <property type="entry name" value="IG_MHC"/>
    <property type="match status" value="1"/>
</dbReference>
<dbReference type="SMART" id="SM00407">
    <property type="entry name" value="IGc1"/>
    <property type="match status" value="3"/>
</dbReference>
<dbReference type="GO" id="GO:0002250">
    <property type="term" value="P:adaptive immune response"/>
    <property type="evidence" value="ECO:0007669"/>
    <property type="project" value="UniProtKB-KW"/>
</dbReference>
<dbReference type="InterPro" id="IPR036179">
    <property type="entry name" value="Ig-like_dom_sf"/>
</dbReference>
<sequence>MDLRLSCAFIIVLLKGVQSEVKLEESGGGLVQPGGSMKLSCVASGFTFSNSWMNWVRQSPEKGLEWVAQIRLRSDNYATHYAESVKGRFTISRDDSKSRLYLQMSSLRAEDTGIYYCTNAMDYWGQGTSVTVSSAKTTAPSVYPLAPVCGDTTGSSVTLGCLVKGYFPEPVTLTWNSGSLSSGVHTFPAVLQSDLYTLSSSVTVTSSTWPSQSITCNVAHPASSTKVDKKIEPRGPTIKPCPPCKCPAPNLLGGPSVFIFPPKIKDVLMISLSPMVTCVVVDVSEDDPDVQISWFVNNVEVLTAQTQTHREDYNSTLRVVSALPIQHQDWMSGKEFKCKVNNKALPAPIERTISKPKGSVRAPQVYVLPPPEEEMTKKQVTLTCMVTDFMPEDIYVEWTNNGKTELNYKNTEPVLDSDGSYFMYSKLRVEKKNWVERNSYSCSVVHEGLHNHHTTKSFSRTPGK</sequence>
<reference evidence="8" key="2">
    <citation type="submission" date="2005-07" db="PDB data bank">
        <title>Flexibility of Packing: Four Crystal Forms of an Anti-Cocaine Antibody 7.5.21.</title>
        <authorList>
            <person name="Pozharski E."/>
            <person name="Hewagama A."/>
            <person name="Shanafelt A."/>
            <person name="Ringe D."/>
            <person name="Petsko G.A."/>
        </authorList>
    </citation>
    <scope>X-RAY CRYSTALLOGRAPHY (2.20 ANGSTROMS) OF 20-234</scope>
    <scope>DISULFIDE BONDS</scope>
</reference>